<dbReference type="PANTHER" id="PTHR43531">
    <property type="entry name" value="PROTEIN ICFG"/>
    <property type="match status" value="1"/>
</dbReference>
<dbReference type="Pfam" id="PF00672">
    <property type="entry name" value="HAMP"/>
    <property type="match status" value="1"/>
</dbReference>
<feature type="transmembrane region" description="Helical" evidence="7">
    <location>
        <begin position="319"/>
        <end position="337"/>
    </location>
</feature>
<dbReference type="EMBL" id="VWPK01000004">
    <property type="protein sequence ID" value="KAA5613794.1"/>
    <property type="molecule type" value="Genomic_DNA"/>
</dbReference>
<dbReference type="SUPFAM" id="SSF58104">
    <property type="entry name" value="Methyl-accepting chemotaxis protein (MCP) signaling domain"/>
    <property type="match status" value="1"/>
</dbReference>
<dbReference type="SMART" id="SM00304">
    <property type="entry name" value="HAMP"/>
    <property type="match status" value="1"/>
</dbReference>
<evidence type="ECO:0000259" key="8">
    <source>
        <dbReference type="PROSITE" id="PS50111"/>
    </source>
</evidence>
<dbReference type="InterPro" id="IPR003660">
    <property type="entry name" value="HAMP_dom"/>
</dbReference>
<keyword evidence="5" id="KW-0175">Coiled coil</keyword>
<dbReference type="PROSITE" id="PS50111">
    <property type="entry name" value="CHEMOTAXIS_TRANSDUC_2"/>
    <property type="match status" value="1"/>
</dbReference>
<dbReference type="RefSeq" id="WP_150039177.1">
    <property type="nucleotide sequence ID" value="NZ_OW485601.1"/>
</dbReference>
<dbReference type="Proteomes" id="UP000325255">
    <property type="component" value="Unassembled WGS sequence"/>
</dbReference>
<dbReference type="GO" id="GO:0007165">
    <property type="term" value="P:signal transduction"/>
    <property type="evidence" value="ECO:0007669"/>
    <property type="project" value="UniProtKB-KW"/>
</dbReference>
<feature type="coiled-coil region" evidence="5">
    <location>
        <begin position="71"/>
        <end position="98"/>
    </location>
</feature>
<dbReference type="CDD" id="cd06225">
    <property type="entry name" value="HAMP"/>
    <property type="match status" value="1"/>
</dbReference>
<dbReference type="InterPro" id="IPR004089">
    <property type="entry name" value="MCPsignal_dom"/>
</dbReference>
<feature type="domain" description="HAMP" evidence="9">
    <location>
        <begin position="339"/>
        <end position="391"/>
    </location>
</feature>
<dbReference type="Pfam" id="PF00015">
    <property type="entry name" value="MCPsignal"/>
    <property type="match status" value="1"/>
</dbReference>
<dbReference type="InterPro" id="IPR024478">
    <property type="entry name" value="HlyB_4HB_MCP"/>
</dbReference>
<dbReference type="PANTHER" id="PTHR43531:SF11">
    <property type="entry name" value="METHYL-ACCEPTING CHEMOTAXIS PROTEIN 3"/>
    <property type="match status" value="1"/>
</dbReference>
<evidence type="ECO:0000256" key="1">
    <source>
        <dbReference type="ARBA" id="ARBA00004370"/>
    </source>
</evidence>
<feature type="compositionally biased region" description="Low complexity" evidence="6">
    <location>
        <begin position="420"/>
        <end position="433"/>
    </location>
</feature>
<dbReference type="GO" id="GO:0004888">
    <property type="term" value="F:transmembrane signaling receptor activity"/>
    <property type="evidence" value="ECO:0007669"/>
    <property type="project" value="TreeGrafter"/>
</dbReference>
<dbReference type="Gene3D" id="1.10.287.950">
    <property type="entry name" value="Methyl-accepting chemotaxis protein"/>
    <property type="match status" value="1"/>
</dbReference>
<evidence type="ECO:0000313" key="11">
    <source>
        <dbReference type="Proteomes" id="UP000325255"/>
    </source>
</evidence>
<feature type="compositionally biased region" description="Polar residues" evidence="6">
    <location>
        <begin position="407"/>
        <end position="419"/>
    </location>
</feature>
<evidence type="ECO:0000256" key="6">
    <source>
        <dbReference type="SAM" id="MobiDB-lite"/>
    </source>
</evidence>
<evidence type="ECO:0000256" key="7">
    <source>
        <dbReference type="SAM" id="Phobius"/>
    </source>
</evidence>
<feature type="domain" description="Methyl-accepting transducer" evidence="8">
    <location>
        <begin position="396"/>
        <end position="611"/>
    </location>
</feature>
<dbReference type="GO" id="GO:0005886">
    <property type="term" value="C:plasma membrane"/>
    <property type="evidence" value="ECO:0007669"/>
    <property type="project" value="TreeGrafter"/>
</dbReference>
<accession>A0A5M6IZN1</accession>
<keyword evidence="7" id="KW-0812">Transmembrane</keyword>
<gene>
    <name evidence="10" type="ORF">F1189_03185</name>
</gene>
<dbReference type="PROSITE" id="PS50885">
    <property type="entry name" value="HAMP"/>
    <property type="match status" value="1"/>
</dbReference>
<comment type="similarity">
    <text evidence="3">Belongs to the methyl-accepting chemotaxis (MCP) protein family.</text>
</comment>
<organism evidence="10 11">
    <name type="scientific">Rhodovastum atsumiense</name>
    <dbReference type="NCBI Taxonomy" id="504468"/>
    <lineage>
        <taxon>Bacteria</taxon>
        <taxon>Pseudomonadati</taxon>
        <taxon>Pseudomonadota</taxon>
        <taxon>Alphaproteobacteria</taxon>
        <taxon>Acetobacterales</taxon>
        <taxon>Acetobacteraceae</taxon>
        <taxon>Rhodovastum</taxon>
    </lineage>
</organism>
<comment type="subcellular location">
    <subcellularLocation>
        <location evidence="1">Membrane</location>
    </subcellularLocation>
</comment>
<keyword evidence="2" id="KW-0145">Chemotaxis</keyword>
<keyword evidence="7" id="KW-1133">Transmembrane helix</keyword>
<comment type="caution">
    <text evidence="10">The sequence shown here is derived from an EMBL/GenBank/DDBJ whole genome shotgun (WGS) entry which is preliminary data.</text>
</comment>
<dbReference type="GO" id="GO:0006935">
    <property type="term" value="P:chemotaxis"/>
    <property type="evidence" value="ECO:0007669"/>
    <property type="project" value="UniProtKB-KW"/>
</dbReference>
<evidence type="ECO:0000259" key="9">
    <source>
        <dbReference type="PROSITE" id="PS50885"/>
    </source>
</evidence>
<evidence type="ECO:0000256" key="2">
    <source>
        <dbReference type="ARBA" id="ARBA00022500"/>
    </source>
</evidence>
<proteinExistence type="inferred from homology"/>
<dbReference type="FunFam" id="1.10.287.950:FF:000001">
    <property type="entry name" value="Methyl-accepting chemotaxis sensory transducer"/>
    <property type="match status" value="1"/>
</dbReference>
<keyword evidence="7" id="KW-0472">Membrane</keyword>
<keyword evidence="11" id="KW-1185">Reference proteome</keyword>
<reference evidence="10 11" key="1">
    <citation type="submission" date="2019-09" db="EMBL/GenBank/DDBJ databases">
        <title>Genome sequence of Rhodovastum atsumiense, a diverse member of the Acetobacteraceae family of non-sulfur purple photosynthetic bacteria.</title>
        <authorList>
            <person name="Meyer T."/>
            <person name="Kyndt J."/>
        </authorList>
    </citation>
    <scope>NUCLEOTIDE SEQUENCE [LARGE SCALE GENOMIC DNA]</scope>
    <source>
        <strain evidence="10 11">DSM 21279</strain>
    </source>
</reference>
<dbReference type="SMART" id="SM00283">
    <property type="entry name" value="MA"/>
    <property type="match status" value="1"/>
</dbReference>
<dbReference type="OrthoDB" id="9765776at2"/>
<sequence length="705" mass="74896">MRLTIKLKLALAFGLIIAMSLLAGTVAYLKLGTLNDAIDLIANGTMRRMMLAVDVRAALKDSVRNQRDILLAASEEEIDQAMEKLRGANAAMLRAEQEIYASTSEGGRRALEKFQGTYDRYVQVQEKIYSLARLRSYGRTRDIIMREGQPVLEGLNTALEELGTAINRLPAGEARAQALLATTRFQASVAGYWGDVQQVGLADTVQAIEQESRDVVARSTTLQREAQALVRSAGALGDLPAAALVVTRYDALVKLADRAIATRREAGNAQATALSRGDSARLIGELEGIISDYFATARTRLAETQADAGQQYEMARMQLIAVLAASLVLALVAAWLISRGIGRSLGQARDLTKAVAEGDLTRNVTSSSSDEIGEVLGHLDEMTTRLRDVLGEVNTAAASVSAGSQELSSSAEQLAQGSTEQASSAEEASSSMEQMAANIKQNAENAGQTQKIATQSAKDAQASGEAVQRAVEAMQTIAQKITIVQEIARQTDLLALNAAVEAARAGEHGKGFAVVASEVRKLAERSQGAAIEIGTLSSETVKAANDAGTMLVRLVPDIRRTADLVEEITAACREQDVGAEQINQALQQLDKVIQQNAAASEEISATSETLATQAEQLRGAIAFFRLQSKGGAAAPSYAPQTRRSAIVRRTQAAVQVTRAQGTGKGAAPVARVRPGEGKVAKPGPGFALAMTGAEEDSLDEEFHRR</sequence>
<evidence type="ECO:0000313" key="10">
    <source>
        <dbReference type="EMBL" id="KAA5613794.1"/>
    </source>
</evidence>
<feature type="region of interest" description="Disordered" evidence="6">
    <location>
        <begin position="674"/>
        <end position="705"/>
    </location>
</feature>
<name>A0A5M6IZN1_9PROT</name>
<dbReference type="AlphaFoldDB" id="A0A5M6IZN1"/>
<dbReference type="Pfam" id="PF12729">
    <property type="entry name" value="4HB_MCP_1"/>
    <property type="match status" value="1"/>
</dbReference>
<evidence type="ECO:0000256" key="4">
    <source>
        <dbReference type="PROSITE-ProRule" id="PRU00284"/>
    </source>
</evidence>
<evidence type="ECO:0000256" key="5">
    <source>
        <dbReference type="SAM" id="Coils"/>
    </source>
</evidence>
<feature type="region of interest" description="Disordered" evidence="6">
    <location>
        <begin position="407"/>
        <end position="433"/>
    </location>
</feature>
<evidence type="ECO:0000256" key="3">
    <source>
        <dbReference type="ARBA" id="ARBA00029447"/>
    </source>
</evidence>
<protein>
    <submittedName>
        <fullName evidence="10">HAMP domain-containing protein</fullName>
    </submittedName>
</protein>
<dbReference type="InterPro" id="IPR051310">
    <property type="entry name" value="MCP_chemotaxis"/>
</dbReference>
<keyword evidence="4" id="KW-0807">Transducer</keyword>